<evidence type="ECO:0000313" key="2">
    <source>
        <dbReference type="Proteomes" id="UP001213623"/>
    </source>
</evidence>
<keyword evidence="2" id="KW-1185">Reference proteome</keyword>
<protein>
    <submittedName>
        <fullName evidence="1">Uncharacterized protein</fullName>
    </submittedName>
</protein>
<dbReference type="EMBL" id="CP119895">
    <property type="protein sequence ID" value="WFD27352.1"/>
    <property type="molecule type" value="Genomic_DNA"/>
</dbReference>
<reference evidence="1" key="1">
    <citation type="submission" date="2023-03" db="EMBL/GenBank/DDBJ databases">
        <title>Mating type loci evolution in Malassezia.</title>
        <authorList>
            <person name="Coelho M.A."/>
        </authorList>
    </citation>
    <scope>NUCLEOTIDE SEQUENCE</scope>
    <source>
        <strain evidence="1">CBS 9557</strain>
    </source>
</reference>
<name>A0AAF0J2U1_9BASI</name>
<dbReference type="AlphaFoldDB" id="A0AAF0J2U1"/>
<sequence>MHAVDACLKSAGSAPSPLHTHLPAATQELKTELLRIYADEESPVHNKLWSNAASLYLDMAEATRGDEARWIFANLAVLALPPGHDDPRILATGLRILSECCENDTRPGEARKVFASLVRMSKPDAKDTARAIRHLVLKNRLSDALYMIDWHIRQHWNHGAAPPSRGIMHTVMIQMKTVEQVLRLRPPPKPGRFVATPELYAEYTMALSILGNLLSENYLPLVPAHKEDITWLVKHLTHFYTLDYDVPSTSDAQASIYRTMPQFLHRLPCGRDPRSVSTTSRTSVPQPSCQADRAEFFLPVLSERTYNVLVQYALRHEEQPQWCRLVLEHMMHERNPPIVPDDVTANILLQQANKRHMHDLALLALEWGASSLSPDEPSVPAKMSSQRLLAHLDDALREENLFRVEGLIYHFVQSWLQCHERPEGVPAVQVLWRLYPQLRQRQTPSARIAWDPRILTASLYLAARSNSRGLTLHMWRLIKDHCETTQQKIAPESATVLMKKQVQSNEKRQDERVQQLCRIALQEYAWLMEHWSKHAHHPPAHMKLPIVDLWMMSMH</sequence>
<accession>A0AAF0J2U1</accession>
<proteinExistence type="predicted"/>
<evidence type="ECO:0000313" key="1">
    <source>
        <dbReference type="EMBL" id="WFD27352.1"/>
    </source>
</evidence>
<dbReference type="Proteomes" id="UP001213623">
    <property type="component" value="Chromosome 4"/>
</dbReference>
<gene>
    <name evidence="1" type="ORF">MNAN1_002348</name>
</gene>
<organism evidence="1 2">
    <name type="scientific">Malassezia nana</name>
    <dbReference type="NCBI Taxonomy" id="180528"/>
    <lineage>
        <taxon>Eukaryota</taxon>
        <taxon>Fungi</taxon>
        <taxon>Dikarya</taxon>
        <taxon>Basidiomycota</taxon>
        <taxon>Ustilaginomycotina</taxon>
        <taxon>Malasseziomycetes</taxon>
        <taxon>Malasseziales</taxon>
        <taxon>Malasseziaceae</taxon>
        <taxon>Malassezia</taxon>
    </lineage>
</organism>